<protein>
    <submittedName>
        <fullName evidence="2">Uncharacterized protein</fullName>
    </submittedName>
</protein>
<name>A0ABT9SPQ3_9FLAO</name>
<dbReference type="Proteomes" id="UP001235513">
    <property type="component" value="Unassembled WGS sequence"/>
</dbReference>
<evidence type="ECO:0000256" key="1">
    <source>
        <dbReference type="SAM" id="Phobius"/>
    </source>
</evidence>
<sequence length="64" mass="7474">MILQFQRACTPPFEFKQYSIWDDVSLILILSAYLILYVGGAYLFMRGLKLGINALKKHFEKEKC</sequence>
<evidence type="ECO:0000313" key="2">
    <source>
        <dbReference type="EMBL" id="MDP9960405.1"/>
    </source>
</evidence>
<dbReference type="EMBL" id="JAUSRL010000003">
    <property type="protein sequence ID" value="MDP9960405.1"/>
    <property type="molecule type" value="Genomic_DNA"/>
</dbReference>
<evidence type="ECO:0000313" key="3">
    <source>
        <dbReference type="Proteomes" id="UP001235513"/>
    </source>
</evidence>
<feature type="transmembrane region" description="Helical" evidence="1">
    <location>
        <begin position="24"/>
        <end position="45"/>
    </location>
</feature>
<comment type="caution">
    <text evidence="2">The sequence shown here is derived from an EMBL/GenBank/DDBJ whole genome shotgun (WGS) entry which is preliminary data.</text>
</comment>
<keyword evidence="1" id="KW-0812">Transmembrane</keyword>
<keyword evidence="3" id="KW-1185">Reference proteome</keyword>
<reference evidence="2 3" key="1">
    <citation type="submission" date="2023-07" db="EMBL/GenBank/DDBJ databases">
        <title>Sorghum-associated microbial communities from plants grown in Nebraska, USA.</title>
        <authorList>
            <person name="Schachtman D."/>
        </authorList>
    </citation>
    <scope>NUCLEOTIDE SEQUENCE [LARGE SCALE GENOMIC DNA]</scope>
    <source>
        <strain evidence="2 3">CC351</strain>
    </source>
</reference>
<keyword evidence="1" id="KW-1133">Transmembrane helix</keyword>
<organism evidence="2 3">
    <name type="scientific">Chryseobacterium lathyri</name>
    <dbReference type="NCBI Taxonomy" id="395933"/>
    <lineage>
        <taxon>Bacteria</taxon>
        <taxon>Pseudomonadati</taxon>
        <taxon>Bacteroidota</taxon>
        <taxon>Flavobacteriia</taxon>
        <taxon>Flavobacteriales</taxon>
        <taxon>Weeksellaceae</taxon>
        <taxon>Chryseobacterium group</taxon>
        <taxon>Chryseobacterium</taxon>
    </lineage>
</organism>
<proteinExistence type="predicted"/>
<keyword evidence="1" id="KW-0472">Membrane</keyword>
<accession>A0ABT9SPQ3</accession>
<gene>
    <name evidence="2" type="ORF">J2T04_002289</name>
</gene>